<feature type="transmembrane region" description="Helical" evidence="1">
    <location>
        <begin position="52"/>
        <end position="73"/>
    </location>
</feature>
<feature type="transmembrane region" description="Helical" evidence="1">
    <location>
        <begin position="182"/>
        <end position="199"/>
    </location>
</feature>
<reference evidence="2 3" key="1">
    <citation type="journal article" date="2015" name="Nature">
        <title>rRNA introns, odd ribosomes, and small enigmatic genomes across a large radiation of phyla.</title>
        <authorList>
            <person name="Brown C.T."/>
            <person name="Hug L.A."/>
            <person name="Thomas B.C."/>
            <person name="Sharon I."/>
            <person name="Castelle C.J."/>
            <person name="Singh A."/>
            <person name="Wilkins M.J."/>
            <person name="Williams K.H."/>
            <person name="Banfield J.F."/>
        </authorList>
    </citation>
    <scope>NUCLEOTIDE SEQUENCE [LARGE SCALE GENOMIC DNA]</scope>
</reference>
<dbReference type="Proteomes" id="UP000034797">
    <property type="component" value="Unassembled WGS sequence"/>
</dbReference>
<feature type="transmembrane region" description="Helical" evidence="1">
    <location>
        <begin position="85"/>
        <end position="106"/>
    </location>
</feature>
<comment type="caution">
    <text evidence="2">The sequence shown here is derived from an EMBL/GenBank/DDBJ whole genome shotgun (WGS) entry which is preliminary data.</text>
</comment>
<proteinExistence type="predicted"/>
<feature type="transmembrane region" description="Helical" evidence="1">
    <location>
        <begin position="158"/>
        <end position="176"/>
    </location>
</feature>
<protein>
    <recommendedName>
        <fullName evidence="4">CAAX amino terminal protease family protein</fullName>
    </recommendedName>
</protein>
<feature type="transmembrane region" description="Helical" evidence="1">
    <location>
        <begin position="126"/>
        <end position="146"/>
    </location>
</feature>
<keyword evidence="1" id="KW-0472">Membrane</keyword>
<sequence length="233" mass="26951">MSLSPSGVVIEQNSVMNKEINNKTLRILILWMLIFGAVEVFFLNVITMDNYLIAIPYFLTIILMVVTFNKTIFRIVTRETKTDKYLLLIIPLILHGLIYWVCVKYLREPTELIRNNSVSFLSLNKFYLWVKPLHVLLQQMMIIVLVKKLHQNNVSLREIMVFTAILFGATHIYPFLVGSMTLPIASYFTGFAVAGSIIFPHQILMVKNGYLNNIIMHTMFYSLSALLFWSLYG</sequence>
<evidence type="ECO:0000313" key="2">
    <source>
        <dbReference type="EMBL" id="KKT86047.1"/>
    </source>
</evidence>
<feature type="transmembrane region" description="Helical" evidence="1">
    <location>
        <begin position="211"/>
        <end position="232"/>
    </location>
</feature>
<accession>A0A0G1MZ12</accession>
<dbReference type="EMBL" id="LCJW01000017">
    <property type="protein sequence ID" value="KKT86047.1"/>
    <property type="molecule type" value="Genomic_DNA"/>
</dbReference>
<evidence type="ECO:0000256" key="1">
    <source>
        <dbReference type="SAM" id="Phobius"/>
    </source>
</evidence>
<dbReference type="AlphaFoldDB" id="A0A0G1MZ12"/>
<organism evidence="2 3">
    <name type="scientific">Candidatus Collierbacteria bacterium GW2011_GWA2_44_99</name>
    <dbReference type="NCBI Taxonomy" id="1618380"/>
    <lineage>
        <taxon>Bacteria</taxon>
        <taxon>Candidatus Collieribacteriota</taxon>
    </lineage>
</organism>
<evidence type="ECO:0008006" key="4">
    <source>
        <dbReference type="Google" id="ProtNLM"/>
    </source>
</evidence>
<feature type="transmembrane region" description="Helical" evidence="1">
    <location>
        <begin position="25"/>
        <end position="46"/>
    </location>
</feature>
<keyword evidence="1" id="KW-0812">Transmembrane</keyword>
<gene>
    <name evidence="2" type="ORF">UW84_C0017G0014</name>
</gene>
<evidence type="ECO:0000313" key="3">
    <source>
        <dbReference type="Proteomes" id="UP000034797"/>
    </source>
</evidence>
<keyword evidence="1" id="KW-1133">Transmembrane helix</keyword>
<name>A0A0G1MZ12_9BACT</name>